<dbReference type="CDD" id="cd06170">
    <property type="entry name" value="LuxR_C_like"/>
    <property type="match status" value="1"/>
</dbReference>
<dbReference type="InterPro" id="IPR001789">
    <property type="entry name" value="Sig_transdc_resp-reg_receiver"/>
</dbReference>
<comment type="caution">
    <text evidence="8">The sequence shown here is derived from an EMBL/GenBank/DDBJ whole genome shotgun (WGS) entry which is preliminary data.</text>
</comment>
<dbReference type="InterPro" id="IPR039420">
    <property type="entry name" value="WalR-like"/>
</dbReference>
<dbReference type="SMART" id="SM00448">
    <property type="entry name" value="REC"/>
    <property type="match status" value="1"/>
</dbReference>
<keyword evidence="4" id="KW-0804">Transcription</keyword>
<dbReference type="SUPFAM" id="SSF46894">
    <property type="entry name" value="C-terminal effector domain of the bipartite response regulators"/>
    <property type="match status" value="1"/>
</dbReference>
<protein>
    <submittedName>
        <fullName evidence="8">Response regulator</fullName>
    </submittedName>
</protein>
<dbReference type="InterPro" id="IPR000792">
    <property type="entry name" value="Tscrpt_reg_LuxR_C"/>
</dbReference>
<accession>A0ABW1S9P3</accession>
<evidence type="ECO:0000313" key="8">
    <source>
        <dbReference type="EMBL" id="MFC6198174.1"/>
    </source>
</evidence>
<feature type="domain" description="Response regulatory" evidence="7">
    <location>
        <begin position="3"/>
        <end position="119"/>
    </location>
</feature>
<dbReference type="Proteomes" id="UP001596303">
    <property type="component" value="Unassembled WGS sequence"/>
</dbReference>
<keyword evidence="9" id="KW-1185">Reference proteome</keyword>
<evidence type="ECO:0000256" key="2">
    <source>
        <dbReference type="ARBA" id="ARBA00023015"/>
    </source>
</evidence>
<dbReference type="SUPFAM" id="SSF52172">
    <property type="entry name" value="CheY-like"/>
    <property type="match status" value="1"/>
</dbReference>
<dbReference type="InterPro" id="IPR016032">
    <property type="entry name" value="Sig_transdc_resp-reg_C-effctor"/>
</dbReference>
<dbReference type="InterPro" id="IPR058245">
    <property type="entry name" value="NreC/VraR/RcsB-like_REC"/>
</dbReference>
<keyword evidence="1 5" id="KW-0597">Phosphoprotein</keyword>
<evidence type="ECO:0000259" key="6">
    <source>
        <dbReference type="PROSITE" id="PS50043"/>
    </source>
</evidence>
<feature type="modified residue" description="4-aspartylphosphate" evidence="5">
    <location>
        <position position="54"/>
    </location>
</feature>
<keyword evidence="2" id="KW-0805">Transcription regulation</keyword>
<dbReference type="PANTHER" id="PTHR43214">
    <property type="entry name" value="TWO-COMPONENT RESPONSE REGULATOR"/>
    <property type="match status" value="1"/>
</dbReference>
<evidence type="ECO:0000256" key="3">
    <source>
        <dbReference type="ARBA" id="ARBA00023125"/>
    </source>
</evidence>
<evidence type="ECO:0000256" key="1">
    <source>
        <dbReference type="ARBA" id="ARBA00022553"/>
    </source>
</evidence>
<evidence type="ECO:0000313" key="9">
    <source>
        <dbReference type="Proteomes" id="UP001596303"/>
    </source>
</evidence>
<dbReference type="SMART" id="SM00421">
    <property type="entry name" value="HTH_LUXR"/>
    <property type="match status" value="1"/>
</dbReference>
<proteinExistence type="predicted"/>
<name>A0ABW1S9P3_9PROT</name>
<dbReference type="EMBL" id="JBHSSW010000009">
    <property type="protein sequence ID" value="MFC6198174.1"/>
    <property type="molecule type" value="Genomic_DNA"/>
</dbReference>
<dbReference type="CDD" id="cd17535">
    <property type="entry name" value="REC_NarL-like"/>
    <property type="match status" value="1"/>
</dbReference>
<dbReference type="PRINTS" id="PR00038">
    <property type="entry name" value="HTHLUXR"/>
</dbReference>
<keyword evidence="3" id="KW-0238">DNA-binding</keyword>
<evidence type="ECO:0000256" key="5">
    <source>
        <dbReference type="PROSITE-ProRule" id="PRU00169"/>
    </source>
</evidence>
<dbReference type="InterPro" id="IPR011006">
    <property type="entry name" value="CheY-like_superfamily"/>
</dbReference>
<dbReference type="Pfam" id="PF00196">
    <property type="entry name" value="GerE"/>
    <property type="match status" value="1"/>
</dbReference>
<evidence type="ECO:0000259" key="7">
    <source>
        <dbReference type="PROSITE" id="PS50110"/>
    </source>
</evidence>
<feature type="domain" description="HTH luxR-type" evidence="6">
    <location>
        <begin position="143"/>
        <end position="208"/>
    </location>
</feature>
<dbReference type="Pfam" id="PF00072">
    <property type="entry name" value="Response_reg"/>
    <property type="match status" value="1"/>
</dbReference>
<dbReference type="Gene3D" id="3.40.50.2300">
    <property type="match status" value="1"/>
</dbReference>
<organism evidence="8 9">
    <name type="scientific">Ponticaulis profundi</name>
    <dbReference type="NCBI Taxonomy" id="2665222"/>
    <lineage>
        <taxon>Bacteria</taxon>
        <taxon>Pseudomonadati</taxon>
        <taxon>Pseudomonadota</taxon>
        <taxon>Alphaproteobacteria</taxon>
        <taxon>Hyphomonadales</taxon>
        <taxon>Hyphomonadaceae</taxon>
        <taxon>Ponticaulis</taxon>
    </lineage>
</organism>
<evidence type="ECO:0000256" key="4">
    <source>
        <dbReference type="ARBA" id="ARBA00023163"/>
    </source>
</evidence>
<dbReference type="PANTHER" id="PTHR43214:SF41">
    <property type="entry name" value="NITRATE_NITRITE RESPONSE REGULATOR PROTEIN NARP"/>
    <property type="match status" value="1"/>
</dbReference>
<dbReference type="RefSeq" id="WP_377378187.1">
    <property type="nucleotide sequence ID" value="NZ_JBHSSW010000009.1"/>
</dbReference>
<reference evidence="9" key="1">
    <citation type="journal article" date="2019" name="Int. J. Syst. Evol. Microbiol.">
        <title>The Global Catalogue of Microorganisms (GCM) 10K type strain sequencing project: providing services to taxonomists for standard genome sequencing and annotation.</title>
        <authorList>
            <consortium name="The Broad Institute Genomics Platform"/>
            <consortium name="The Broad Institute Genome Sequencing Center for Infectious Disease"/>
            <person name="Wu L."/>
            <person name="Ma J."/>
        </authorList>
    </citation>
    <scope>NUCLEOTIDE SEQUENCE [LARGE SCALE GENOMIC DNA]</scope>
    <source>
        <strain evidence="9">CGMCC-1.15741</strain>
    </source>
</reference>
<gene>
    <name evidence="8" type="ORF">ACFQDM_08795</name>
</gene>
<dbReference type="PROSITE" id="PS50043">
    <property type="entry name" value="HTH_LUXR_2"/>
    <property type="match status" value="1"/>
</dbReference>
<sequence>MKKVLIVEDIAETRQWLCEAARTAFDICDIRETQNVREAKHAIEGHDFDIAIVDLGLPDGSGTQVIRHLSQKTPDALILVATIMGDDASVIAALSQGAGGYLLKDSPFDVFVRHLRQMQEGIPVLSPSIARRIIDHFKNTATPPEQNSELTPREREVLGLIGRGLRNAEAAKSLGLAESTVSSHIKSIYSKLGISTRAEAALQAAKLGLTKS</sequence>
<dbReference type="PROSITE" id="PS50110">
    <property type="entry name" value="RESPONSE_REGULATORY"/>
    <property type="match status" value="1"/>
</dbReference>